<keyword evidence="2" id="KW-0808">Transferase</keyword>
<dbReference type="InterPro" id="IPR036397">
    <property type="entry name" value="RNaseH_sf"/>
</dbReference>
<dbReference type="Pfam" id="PF17921">
    <property type="entry name" value="Integrase_H2C2"/>
    <property type="match status" value="1"/>
</dbReference>
<keyword evidence="2" id="KW-0695">RNA-directed DNA polymerase</keyword>
<dbReference type="InterPro" id="IPR056924">
    <property type="entry name" value="SH3_Tf2-1"/>
</dbReference>
<reference evidence="2" key="2">
    <citation type="submission" date="2022-01" db="EMBL/GenBank/DDBJ databases">
        <authorList>
            <person name="Yamashiro T."/>
            <person name="Shiraishi A."/>
            <person name="Satake H."/>
            <person name="Nakayama K."/>
        </authorList>
    </citation>
    <scope>NUCLEOTIDE SEQUENCE</scope>
</reference>
<reference evidence="2" key="1">
    <citation type="journal article" date="2022" name="Int. J. Mol. Sci.">
        <title>Draft Genome of Tanacetum Coccineum: Genomic Comparison of Closely Related Tanacetum-Family Plants.</title>
        <authorList>
            <person name="Yamashiro T."/>
            <person name="Shiraishi A."/>
            <person name="Nakayama K."/>
            <person name="Satake H."/>
        </authorList>
    </citation>
    <scope>NUCLEOTIDE SEQUENCE</scope>
</reference>
<keyword evidence="3" id="KW-1185">Reference proteome</keyword>
<dbReference type="Proteomes" id="UP001151760">
    <property type="component" value="Unassembled WGS sequence"/>
</dbReference>
<dbReference type="InterPro" id="IPR041588">
    <property type="entry name" value="Integrase_H2C2"/>
</dbReference>
<dbReference type="Gene3D" id="1.10.340.70">
    <property type="match status" value="1"/>
</dbReference>
<name>A0ABQ4XR11_9ASTR</name>
<organism evidence="2 3">
    <name type="scientific">Tanacetum coccineum</name>
    <dbReference type="NCBI Taxonomy" id="301880"/>
    <lineage>
        <taxon>Eukaryota</taxon>
        <taxon>Viridiplantae</taxon>
        <taxon>Streptophyta</taxon>
        <taxon>Embryophyta</taxon>
        <taxon>Tracheophyta</taxon>
        <taxon>Spermatophyta</taxon>
        <taxon>Magnoliopsida</taxon>
        <taxon>eudicotyledons</taxon>
        <taxon>Gunneridae</taxon>
        <taxon>Pentapetalae</taxon>
        <taxon>asterids</taxon>
        <taxon>campanulids</taxon>
        <taxon>Asterales</taxon>
        <taxon>Asteraceae</taxon>
        <taxon>Asteroideae</taxon>
        <taxon>Anthemideae</taxon>
        <taxon>Anthemidinae</taxon>
        <taxon>Tanacetum</taxon>
    </lineage>
</organism>
<feature type="domain" description="Integrase catalytic" evidence="1">
    <location>
        <begin position="55"/>
        <end position="221"/>
    </location>
</feature>
<dbReference type="Gene3D" id="3.30.420.10">
    <property type="entry name" value="Ribonuclease H-like superfamily/Ribonuclease H"/>
    <property type="match status" value="1"/>
</dbReference>
<dbReference type="PANTHER" id="PTHR45835">
    <property type="entry name" value="YALI0A06105P"/>
    <property type="match status" value="1"/>
</dbReference>
<dbReference type="SUPFAM" id="SSF53098">
    <property type="entry name" value="Ribonuclease H-like"/>
    <property type="match status" value="1"/>
</dbReference>
<keyword evidence="2" id="KW-0548">Nucleotidyltransferase</keyword>
<accession>A0ABQ4XR11</accession>
<dbReference type="InterPro" id="IPR001584">
    <property type="entry name" value="Integrase_cat-core"/>
</dbReference>
<dbReference type="EMBL" id="BQNB010009746">
    <property type="protein sequence ID" value="GJS67824.1"/>
    <property type="molecule type" value="Genomic_DNA"/>
</dbReference>
<dbReference type="Pfam" id="PF24626">
    <property type="entry name" value="SH3_Tf2-1"/>
    <property type="match status" value="1"/>
</dbReference>
<sequence>MDEAHKSKYFVHPGANKMYYDLRDMSWWPRMKKDIVVYVSRSLACLKIKAEHHGLLQQPGIAKWKWEGIAMEFVTKLPRTSSGHDIIWVIVDWLTKSDHFLPMCEDDKMDRLARLYLNKIIAKHGVPISIISDHDSPFTYRFWQSMQEALGTRLDMSTAYHPQINSQSERTIQTLEDMLRACVLDFGGSWDVHLPLVEFSYDNSYHSSVKCAPFEAMYCRKCLSPIKWAEVIEGKLTGPALVQETTKKISQIKYRLKAVRDRQKHYADKRRKPLWFTVGEYVLLKVSPWKGVVHFRKKKKLAPKFIGPFEINERIGPVAYRLMLPEELNGVHDTFHVSILRKCLADPTLQVPLEEIQVDAKLKFVEEPLKILEREFKKLKRSRIAIVKVWWNLKRGPEFTWESEDQIKLKYPHLFSAISS</sequence>
<dbReference type="GO" id="GO:0003964">
    <property type="term" value="F:RNA-directed DNA polymerase activity"/>
    <property type="evidence" value="ECO:0007669"/>
    <property type="project" value="UniProtKB-KW"/>
</dbReference>
<gene>
    <name evidence="2" type="ORF">Tco_0682389</name>
</gene>
<dbReference type="PROSITE" id="PS50994">
    <property type="entry name" value="INTEGRASE"/>
    <property type="match status" value="1"/>
</dbReference>
<proteinExistence type="predicted"/>
<evidence type="ECO:0000259" key="1">
    <source>
        <dbReference type="PROSITE" id="PS50994"/>
    </source>
</evidence>
<protein>
    <submittedName>
        <fullName evidence="2">Reverse transcriptase domain-containing protein</fullName>
    </submittedName>
</protein>
<dbReference type="InterPro" id="IPR012337">
    <property type="entry name" value="RNaseH-like_sf"/>
</dbReference>
<evidence type="ECO:0000313" key="3">
    <source>
        <dbReference type="Proteomes" id="UP001151760"/>
    </source>
</evidence>
<comment type="caution">
    <text evidence="2">The sequence shown here is derived from an EMBL/GenBank/DDBJ whole genome shotgun (WGS) entry which is preliminary data.</text>
</comment>
<dbReference type="PANTHER" id="PTHR45835:SF99">
    <property type="entry name" value="CHROMO DOMAIN-CONTAINING PROTEIN-RELATED"/>
    <property type="match status" value="1"/>
</dbReference>
<evidence type="ECO:0000313" key="2">
    <source>
        <dbReference type="EMBL" id="GJS67824.1"/>
    </source>
</evidence>